<reference evidence="3" key="1">
    <citation type="journal article" date="2019" name="Int. J. Syst. Evol. Microbiol.">
        <title>The Global Catalogue of Microorganisms (GCM) 10K type strain sequencing project: providing services to taxonomists for standard genome sequencing and annotation.</title>
        <authorList>
            <consortium name="The Broad Institute Genomics Platform"/>
            <consortium name="The Broad Institute Genome Sequencing Center for Infectious Disease"/>
            <person name="Wu L."/>
            <person name="Ma J."/>
        </authorList>
    </citation>
    <scope>NUCLEOTIDE SEQUENCE [LARGE SCALE GENOMIC DNA]</scope>
    <source>
        <strain evidence="3">CCUG 30340</strain>
    </source>
</reference>
<dbReference type="Gene3D" id="3.40.50.2000">
    <property type="entry name" value="Glycogen Phosphorylase B"/>
    <property type="match status" value="1"/>
</dbReference>
<dbReference type="CDD" id="cd03801">
    <property type="entry name" value="GT4_PimA-like"/>
    <property type="match status" value="1"/>
</dbReference>
<dbReference type="RefSeq" id="WP_380018573.1">
    <property type="nucleotide sequence ID" value="NZ_JBHSHD010000002.1"/>
</dbReference>
<proteinExistence type="predicted"/>
<dbReference type="EMBL" id="JBHSHD010000002">
    <property type="protein sequence ID" value="MFC4818839.1"/>
    <property type="molecule type" value="Genomic_DNA"/>
</dbReference>
<dbReference type="Proteomes" id="UP001595886">
    <property type="component" value="Unassembled WGS sequence"/>
</dbReference>
<sequence length="395" mass="43412">MKRVAIVVPRCHESLVGGAEALGWQYATLLADEYAVDVLTTTASDYVSWANDLPEGVERRDGVAIHRFRVARGRDGYFHDLHRRLLAHFAARADASDGRVAWPEALQEEFIRSQGPVCPDLIAHLARAGDDYAAVIFLTYLYPTTYDGARALPHRRWAIVPTLHDEPAGHFGVFAQMARHTPRLLWNTPAERRLGARLWNVDAGNLVAMTVATQTVAPARESTPYLLYSGRIDTHKGCAMLLDAFGSYSRERPSDLRLLLTGADKLGVQQSEHVRYLGFVSDERKLALMAGALAFVHPSPYESLSIVALEAMAQGTPIVVNGECETLADHVEASGSGFVFRGEAGLHAAIDAVRALDAPARAEQARRARAYVLDHYSREQVRARLIAEIEALAAN</sequence>
<feature type="domain" description="Glycosyl transferase family 1" evidence="1">
    <location>
        <begin position="219"/>
        <end position="355"/>
    </location>
</feature>
<evidence type="ECO:0000313" key="2">
    <source>
        <dbReference type="EMBL" id="MFC4818839.1"/>
    </source>
</evidence>
<dbReference type="Pfam" id="PF00534">
    <property type="entry name" value="Glycos_transf_1"/>
    <property type="match status" value="1"/>
</dbReference>
<accession>A0ABV9QTE5</accession>
<evidence type="ECO:0000259" key="1">
    <source>
        <dbReference type="Pfam" id="PF00534"/>
    </source>
</evidence>
<organism evidence="2 3">
    <name type="scientific">Dokdonella ginsengisoli</name>
    <dbReference type="NCBI Taxonomy" id="363846"/>
    <lineage>
        <taxon>Bacteria</taxon>
        <taxon>Pseudomonadati</taxon>
        <taxon>Pseudomonadota</taxon>
        <taxon>Gammaproteobacteria</taxon>
        <taxon>Lysobacterales</taxon>
        <taxon>Rhodanobacteraceae</taxon>
        <taxon>Dokdonella</taxon>
    </lineage>
</organism>
<keyword evidence="3" id="KW-1185">Reference proteome</keyword>
<dbReference type="InterPro" id="IPR001296">
    <property type="entry name" value="Glyco_trans_1"/>
</dbReference>
<evidence type="ECO:0000313" key="3">
    <source>
        <dbReference type="Proteomes" id="UP001595886"/>
    </source>
</evidence>
<gene>
    <name evidence="2" type="ORF">ACFO6Q_00800</name>
</gene>
<comment type="caution">
    <text evidence="2">The sequence shown here is derived from an EMBL/GenBank/DDBJ whole genome shotgun (WGS) entry which is preliminary data.</text>
</comment>
<dbReference type="SUPFAM" id="SSF53756">
    <property type="entry name" value="UDP-Glycosyltransferase/glycogen phosphorylase"/>
    <property type="match status" value="1"/>
</dbReference>
<name>A0ABV9QTE5_9GAMM</name>
<dbReference type="PANTHER" id="PTHR12526">
    <property type="entry name" value="GLYCOSYLTRANSFERASE"/>
    <property type="match status" value="1"/>
</dbReference>
<dbReference type="PANTHER" id="PTHR12526:SF638">
    <property type="entry name" value="SPORE COAT PROTEIN SA"/>
    <property type="match status" value="1"/>
</dbReference>
<protein>
    <submittedName>
        <fullName evidence="2">Glycosyltransferase</fullName>
    </submittedName>
</protein>